<gene>
    <name evidence="1" type="ORF">KSX_76220</name>
</gene>
<dbReference type="Proteomes" id="UP000612362">
    <property type="component" value="Unassembled WGS sequence"/>
</dbReference>
<dbReference type="EMBL" id="BNJF01000005">
    <property type="protein sequence ID" value="GHO49459.1"/>
    <property type="molecule type" value="Genomic_DNA"/>
</dbReference>
<keyword evidence="2" id="KW-1185">Reference proteome</keyword>
<sequence>MKELENITGIAELDDAELELVSGRGGEEGGFGGSGGKGGYGKVQGYRNDNEIINNFSFRHDTAINGLIKIGGDSENGALNNFTCNSFNNTAIGH</sequence>
<name>A0A8J3IC94_9CHLR</name>
<proteinExistence type="predicted"/>
<evidence type="ECO:0000313" key="1">
    <source>
        <dbReference type="EMBL" id="GHO49459.1"/>
    </source>
</evidence>
<comment type="caution">
    <text evidence="1">The sequence shown here is derived from an EMBL/GenBank/DDBJ whole genome shotgun (WGS) entry which is preliminary data.</text>
</comment>
<protein>
    <submittedName>
        <fullName evidence="1">Uncharacterized protein</fullName>
    </submittedName>
</protein>
<dbReference type="RefSeq" id="WP_220198578.1">
    <property type="nucleotide sequence ID" value="NZ_BNJF01000005.1"/>
</dbReference>
<dbReference type="AlphaFoldDB" id="A0A8J3IC94"/>
<evidence type="ECO:0000313" key="2">
    <source>
        <dbReference type="Proteomes" id="UP000612362"/>
    </source>
</evidence>
<reference evidence="1" key="1">
    <citation type="submission" date="2020-10" db="EMBL/GenBank/DDBJ databases">
        <title>Taxonomic study of unclassified bacteria belonging to the class Ktedonobacteria.</title>
        <authorList>
            <person name="Yabe S."/>
            <person name="Wang C.M."/>
            <person name="Zheng Y."/>
            <person name="Sakai Y."/>
            <person name="Cavaletti L."/>
            <person name="Monciardini P."/>
            <person name="Donadio S."/>
        </authorList>
    </citation>
    <scope>NUCLEOTIDE SEQUENCE</scope>
    <source>
        <strain evidence="1">SOSP1-1</strain>
    </source>
</reference>
<accession>A0A8J3IC94</accession>
<organism evidence="1 2">
    <name type="scientific">Ktedonospora formicarum</name>
    <dbReference type="NCBI Taxonomy" id="2778364"/>
    <lineage>
        <taxon>Bacteria</taxon>
        <taxon>Bacillati</taxon>
        <taxon>Chloroflexota</taxon>
        <taxon>Ktedonobacteria</taxon>
        <taxon>Ktedonobacterales</taxon>
        <taxon>Ktedonobacteraceae</taxon>
        <taxon>Ktedonospora</taxon>
    </lineage>
</organism>